<organism evidence="1 2">
    <name type="scientific">Aspergillus ellipticus CBS 707.79</name>
    <dbReference type="NCBI Taxonomy" id="1448320"/>
    <lineage>
        <taxon>Eukaryota</taxon>
        <taxon>Fungi</taxon>
        <taxon>Dikarya</taxon>
        <taxon>Ascomycota</taxon>
        <taxon>Pezizomycotina</taxon>
        <taxon>Eurotiomycetes</taxon>
        <taxon>Eurotiomycetidae</taxon>
        <taxon>Eurotiales</taxon>
        <taxon>Aspergillaceae</taxon>
        <taxon>Aspergillus</taxon>
        <taxon>Aspergillus subgen. Circumdati</taxon>
    </lineage>
</organism>
<accession>A0A319DB81</accession>
<proteinExistence type="predicted"/>
<name>A0A319DB81_9EURO</name>
<dbReference type="EMBL" id="KZ825870">
    <property type="protein sequence ID" value="PYH94471.1"/>
    <property type="molecule type" value="Genomic_DNA"/>
</dbReference>
<dbReference type="Proteomes" id="UP000247810">
    <property type="component" value="Unassembled WGS sequence"/>
</dbReference>
<dbReference type="AlphaFoldDB" id="A0A319DB81"/>
<reference evidence="1 2" key="1">
    <citation type="submission" date="2018-02" db="EMBL/GenBank/DDBJ databases">
        <title>The genomes of Aspergillus section Nigri reveals drivers in fungal speciation.</title>
        <authorList>
            <consortium name="DOE Joint Genome Institute"/>
            <person name="Vesth T.C."/>
            <person name="Nybo J."/>
            <person name="Theobald S."/>
            <person name="Brandl J."/>
            <person name="Frisvad J.C."/>
            <person name="Nielsen K.F."/>
            <person name="Lyhne E.K."/>
            <person name="Kogle M.E."/>
            <person name="Kuo A."/>
            <person name="Riley R."/>
            <person name="Clum A."/>
            <person name="Nolan M."/>
            <person name="Lipzen A."/>
            <person name="Salamov A."/>
            <person name="Henrissat B."/>
            <person name="Wiebenga A."/>
            <person name="De vries R.P."/>
            <person name="Grigoriev I.V."/>
            <person name="Mortensen U.H."/>
            <person name="Andersen M.R."/>
            <person name="Baker S.E."/>
        </authorList>
    </citation>
    <scope>NUCLEOTIDE SEQUENCE [LARGE SCALE GENOMIC DNA]</scope>
    <source>
        <strain evidence="1 2">CBS 707.79</strain>
    </source>
</reference>
<evidence type="ECO:0000313" key="2">
    <source>
        <dbReference type="Proteomes" id="UP000247810"/>
    </source>
</evidence>
<protein>
    <submittedName>
        <fullName evidence="1">Uncharacterized protein</fullName>
    </submittedName>
</protein>
<evidence type="ECO:0000313" key="1">
    <source>
        <dbReference type="EMBL" id="PYH94471.1"/>
    </source>
</evidence>
<sequence>MYVNEGIAIGTDLGLRLGLRPMTHAILIRPSSQIAFLIRIEIHRVLNKLNASDSNSLTCYKRSYYQGGIPLYRQDSLYLVLNYYSIPSGYLVITIYNPYSTKEDFITSVYIIRIVDPPDSGSGLLEEVQLFTSDSPLYSLQSSPYIPVALTHESRSNIIDLADLQYTQ</sequence>
<keyword evidence="2" id="KW-1185">Reference proteome</keyword>
<dbReference type="VEuPathDB" id="FungiDB:BO71DRAFT_409302"/>
<gene>
    <name evidence="1" type="ORF">BO71DRAFT_409302</name>
</gene>